<name>A0ABS4NJ26_9BACL</name>
<dbReference type="CDD" id="cd09130">
    <property type="entry name" value="PLDc_unchar2_2"/>
    <property type="match status" value="1"/>
</dbReference>
<gene>
    <name evidence="3" type="ORF">J2Z70_000169</name>
</gene>
<feature type="domain" description="Phospholipase D-like" evidence="2">
    <location>
        <begin position="344"/>
        <end position="478"/>
    </location>
</feature>
<dbReference type="EMBL" id="JAGGLV010000001">
    <property type="protein sequence ID" value="MBP2110030.1"/>
    <property type="molecule type" value="Genomic_DNA"/>
</dbReference>
<proteinExistence type="predicted"/>
<keyword evidence="1" id="KW-0812">Transmembrane</keyword>
<keyword evidence="4" id="KW-1185">Reference proteome</keyword>
<dbReference type="InterPro" id="IPR025202">
    <property type="entry name" value="PLD-like_dom"/>
</dbReference>
<dbReference type="Proteomes" id="UP000773462">
    <property type="component" value="Unassembled WGS sequence"/>
</dbReference>
<keyword evidence="1" id="KW-0472">Membrane</keyword>
<accession>A0ABS4NJ26</accession>
<evidence type="ECO:0000259" key="2">
    <source>
        <dbReference type="Pfam" id="PF13091"/>
    </source>
</evidence>
<comment type="caution">
    <text evidence="3">The sequence shown here is derived from an EMBL/GenBank/DDBJ whole genome shotgun (WGS) entry which is preliminary data.</text>
</comment>
<keyword evidence="1" id="KW-1133">Transmembrane helix</keyword>
<dbReference type="RefSeq" id="WP_209868483.1">
    <property type="nucleotide sequence ID" value="NZ_JAGGLV010000001.1"/>
</dbReference>
<evidence type="ECO:0000313" key="3">
    <source>
        <dbReference type="EMBL" id="MBP2110030.1"/>
    </source>
</evidence>
<dbReference type="Gene3D" id="3.30.870.10">
    <property type="entry name" value="Endonuclease Chain A"/>
    <property type="match status" value="2"/>
</dbReference>
<dbReference type="Pfam" id="PF13091">
    <property type="entry name" value="PLDc_2"/>
    <property type="match status" value="1"/>
</dbReference>
<dbReference type="CDD" id="cd09129">
    <property type="entry name" value="PLDc_unchar2_1"/>
    <property type="match status" value="1"/>
</dbReference>
<organism evidence="3 4">
    <name type="scientific">Paenibacillus silagei</name>
    <dbReference type="NCBI Taxonomy" id="1670801"/>
    <lineage>
        <taxon>Bacteria</taxon>
        <taxon>Bacillati</taxon>
        <taxon>Bacillota</taxon>
        <taxon>Bacilli</taxon>
        <taxon>Bacillales</taxon>
        <taxon>Paenibacillaceae</taxon>
        <taxon>Paenibacillus</taxon>
    </lineage>
</organism>
<evidence type="ECO:0000256" key="1">
    <source>
        <dbReference type="SAM" id="Phobius"/>
    </source>
</evidence>
<feature type="transmembrane region" description="Helical" evidence="1">
    <location>
        <begin position="41"/>
        <end position="58"/>
    </location>
</feature>
<evidence type="ECO:0000313" key="4">
    <source>
        <dbReference type="Proteomes" id="UP000773462"/>
    </source>
</evidence>
<dbReference type="SUPFAM" id="SSF56024">
    <property type="entry name" value="Phospholipase D/nuclease"/>
    <property type="match status" value="2"/>
</dbReference>
<reference evidence="3 4" key="1">
    <citation type="submission" date="2021-03" db="EMBL/GenBank/DDBJ databases">
        <title>Genomic Encyclopedia of Type Strains, Phase IV (KMG-IV): sequencing the most valuable type-strain genomes for metagenomic binning, comparative biology and taxonomic classification.</title>
        <authorList>
            <person name="Goeker M."/>
        </authorList>
    </citation>
    <scope>NUCLEOTIDE SEQUENCE [LARGE SCALE GENOMIC DNA]</scope>
    <source>
        <strain evidence="3 4">DSM 101953</strain>
    </source>
</reference>
<sequence>MNQGRHPVTPEKLQITLASGAITASRHKRQTQFFLRRRSRLLLALILLLLWLAGVMIYQTHKPLPPGLSAESPAYKVSTVAFWHDLTYQDSSGKQAREEQILPRILQIIEESRQFLVIDLFLFNNYTHTDQQFPAVSRQLTDKLLAQKAAYPAMEIAFITDEVNTNYGSAPNALLEEMRAAGIKIIMTDVDGLRDSTPAYSAVWRTFIQWFGQSGTGWIPNLMASGGPDITARSYLKLLNVKANHRKVVLSENTALISSGNVHDASAYHSNIALEVQGPIQEDILRSEQAAANLSGAGPLLSKPPEFKPPAAASGEPSLEVRYLTEGKVYKYALDGIAAAGPGDVIWMGMFYLADDGIIDALLAADARGAQVRLLLDPNQNAFGRDKIGIPNRPVAMDLDRRSEGNILIRWYNTGEEQYHSKLMFIAKASGDSTLLGGSTNFTARNLDDYNLENDLYVSVPREQPLYAEVEGYFNRLWNNEGAEYSLPLTEYQSDVTWLKYILYRIQTRLGFTTF</sequence>
<protein>
    <submittedName>
        <fullName evidence="3">Phosphatidylserine/phosphatidylglycerophosphate/ cardiolipin synthase-like enzyme</fullName>
    </submittedName>
</protein>